<sequence>MTIPRKRIYTSDYLTWRLQNDTTMTDQERRSVMKHRLAVIRAEKHWDDKERAARLAHLQRINGTQNGVK</sequence>
<organism evidence="1 2">
    <name type="scientific">Corynebacterium variabile</name>
    <dbReference type="NCBI Taxonomy" id="1727"/>
    <lineage>
        <taxon>Bacteria</taxon>
        <taxon>Bacillati</taxon>
        <taxon>Actinomycetota</taxon>
        <taxon>Actinomycetes</taxon>
        <taxon>Mycobacteriales</taxon>
        <taxon>Corynebacteriaceae</taxon>
        <taxon>Corynebacterium</taxon>
    </lineage>
</organism>
<protein>
    <submittedName>
        <fullName evidence="1">Uncharacterized protein</fullName>
    </submittedName>
</protein>
<dbReference type="EMBL" id="FAUH01000018">
    <property type="protein sequence ID" value="CUU67115.1"/>
    <property type="molecule type" value="Genomic_DNA"/>
</dbReference>
<accession>A0A0X2NNQ9</accession>
<keyword evidence="2" id="KW-1185">Reference proteome</keyword>
<gene>
    <name evidence="1" type="ORF">CVAR292_02469</name>
</gene>
<proteinExistence type="predicted"/>
<dbReference type="Proteomes" id="UP000182498">
    <property type="component" value="Unassembled WGS sequence"/>
</dbReference>
<dbReference type="AlphaFoldDB" id="A0A0X2NNQ9"/>
<reference evidence="2" key="1">
    <citation type="submission" date="2015-11" db="EMBL/GenBank/DDBJ databases">
        <authorList>
            <person name="Dugat-Bony E."/>
        </authorList>
    </citation>
    <scope>NUCLEOTIDE SEQUENCE [LARGE SCALE GENOMIC DNA]</scope>
    <source>
        <strain evidence="2">Mu292</strain>
    </source>
</reference>
<name>A0A0X2NNQ9_9CORY</name>
<evidence type="ECO:0000313" key="1">
    <source>
        <dbReference type="EMBL" id="CUU67115.1"/>
    </source>
</evidence>
<evidence type="ECO:0000313" key="2">
    <source>
        <dbReference type="Proteomes" id="UP000182498"/>
    </source>
</evidence>